<keyword evidence="5" id="KW-1185">Reference proteome</keyword>
<dbReference type="HAMAP" id="MF_01537">
    <property type="entry name" value="Nucleos_phosphorylase_PpnP"/>
    <property type="match status" value="1"/>
</dbReference>
<dbReference type="AlphaFoldDB" id="A0A078LRS7"/>
<dbReference type="Proteomes" id="UP000053902">
    <property type="component" value="Unassembled WGS sequence"/>
</dbReference>
<dbReference type="HOGENOM" id="CLU_157874_0_0_6"/>
<accession>A0A078LRS7</accession>
<dbReference type="InterPro" id="IPR014710">
    <property type="entry name" value="RmlC-like_jellyroll"/>
</dbReference>
<evidence type="ECO:0000313" key="4">
    <source>
        <dbReference type="EMBL" id="CDZ93072.1"/>
    </source>
</evidence>
<dbReference type="Pfam" id="PF06865">
    <property type="entry name" value="Ppnp"/>
    <property type="match status" value="1"/>
</dbReference>
<comment type="function">
    <text evidence="3">Catalyzes the phosphorolysis of diverse nucleosides, yielding D-ribose 1-phosphate and the respective free bases. Can use uridine, adenosine, guanosine, cytidine, thymidine, inosine and xanthosine as substrates. Also catalyzes the reverse reactions.</text>
</comment>
<evidence type="ECO:0000256" key="3">
    <source>
        <dbReference type="HAMAP-Rule" id="MF_01537"/>
    </source>
</evidence>
<dbReference type="CDD" id="cd20296">
    <property type="entry name" value="cupin_PpnP-like"/>
    <property type="match status" value="1"/>
</dbReference>
<dbReference type="Gene3D" id="2.60.120.10">
    <property type="entry name" value="Jelly Rolls"/>
    <property type="match status" value="1"/>
</dbReference>
<dbReference type="SUPFAM" id="SSF51182">
    <property type="entry name" value="RmlC-like cupins"/>
    <property type="match status" value="1"/>
</dbReference>
<dbReference type="PANTHER" id="PTHR36540">
    <property type="entry name" value="PYRIMIDINE/PURINE NUCLEOSIDE PHOSPHORYLASE"/>
    <property type="match status" value="1"/>
</dbReference>
<comment type="catalytic activity">
    <reaction evidence="3">
        <text>inosine + phosphate = alpha-D-ribose 1-phosphate + hypoxanthine</text>
        <dbReference type="Rhea" id="RHEA:27646"/>
        <dbReference type="ChEBI" id="CHEBI:17368"/>
        <dbReference type="ChEBI" id="CHEBI:17596"/>
        <dbReference type="ChEBI" id="CHEBI:43474"/>
        <dbReference type="ChEBI" id="CHEBI:57720"/>
        <dbReference type="EC" id="2.4.2.1"/>
    </reaction>
</comment>
<comment type="similarity">
    <text evidence="3">Belongs to the nucleoside phosphorylase PpnP family.</text>
</comment>
<keyword evidence="1 3" id="KW-0328">Glycosyltransferase</keyword>
<organism evidence="4 5">
    <name type="scientific">Pseudomonas saudiphocaensis</name>
    <dbReference type="NCBI Taxonomy" id="1499686"/>
    <lineage>
        <taxon>Bacteria</taxon>
        <taxon>Pseudomonadati</taxon>
        <taxon>Pseudomonadota</taxon>
        <taxon>Gammaproteobacteria</taxon>
        <taxon>Pseudomonadales</taxon>
        <taxon>Pseudomonadaceae</taxon>
        <taxon>Pseudomonas</taxon>
    </lineage>
</organism>
<dbReference type="GO" id="GO:0005829">
    <property type="term" value="C:cytosol"/>
    <property type="evidence" value="ECO:0007669"/>
    <property type="project" value="TreeGrafter"/>
</dbReference>
<dbReference type="GO" id="GO:0004850">
    <property type="term" value="F:uridine phosphorylase activity"/>
    <property type="evidence" value="ECO:0007669"/>
    <property type="project" value="RHEA"/>
</dbReference>
<dbReference type="FunFam" id="2.60.120.10:FF:000016">
    <property type="entry name" value="Pyrimidine/purine nucleoside phosphorylase"/>
    <property type="match status" value="1"/>
</dbReference>
<comment type="catalytic activity">
    <reaction evidence="3">
        <text>xanthosine + phosphate = alpha-D-ribose 1-phosphate + xanthine</text>
        <dbReference type="Rhea" id="RHEA:27638"/>
        <dbReference type="ChEBI" id="CHEBI:17712"/>
        <dbReference type="ChEBI" id="CHEBI:18107"/>
        <dbReference type="ChEBI" id="CHEBI:43474"/>
        <dbReference type="ChEBI" id="CHEBI:57720"/>
        <dbReference type="EC" id="2.4.2.1"/>
    </reaction>
</comment>
<dbReference type="STRING" id="1499686.BN1079_00352"/>
<comment type="catalytic activity">
    <reaction evidence="3">
        <text>adenosine + phosphate = alpha-D-ribose 1-phosphate + adenine</text>
        <dbReference type="Rhea" id="RHEA:27642"/>
        <dbReference type="ChEBI" id="CHEBI:16335"/>
        <dbReference type="ChEBI" id="CHEBI:16708"/>
        <dbReference type="ChEBI" id="CHEBI:43474"/>
        <dbReference type="ChEBI" id="CHEBI:57720"/>
        <dbReference type="EC" id="2.4.2.1"/>
    </reaction>
</comment>
<name>A0A078LRS7_9PSED</name>
<dbReference type="EC" id="2.4.2.2" evidence="3"/>
<dbReference type="GO" id="GO:0009032">
    <property type="term" value="F:thymidine phosphorylase activity"/>
    <property type="evidence" value="ECO:0007669"/>
    <property type="project" value="RHEA"/>
</dbReference>
<dbReference type="GO" id="GO:0047975">
    <property type="term" value="F:guanosine phosphorylase activity"/>
    <property type="evidence" value="ECO:0007669"/>
    <property type="project" value="RHEA"/>
</dbReference>
<evidence type="ECO:0000256" key="2">
    <source>
        <dbReference type="ARBA" id="ARBA00022679"/>
    </source>
</evidence>
<keyword evidence="2 3" id="KW-0808">Transferase</keyword>
<comment type="catalytic activity">
    <reaction evidence="3">
        <text>cytidine + phosphate = cytosine + alpha-D-ribose 1-phosphate</text>
        <dbReference type="Rhea" id="RHEA:52540"/>
        <dbReference type="ChEBI" id="CHEBI:16040"/>
        <dbReference type="ChEBI" id="CHEBI:17562"/>
        <dbReference type="ChEBI" id="CHEBI:43474"/>
        <dbReference type="ChEBI" id="CHEBI:57720"/>
        <dbReference type="EC" id="2.4.2.2"/>
    </reaction>
</comment>
<dbReference type="PANTHER" id="PTHR36540:SF1">
    <property type="entry name" value="PYRIMIDINE_PURINE NUCLEOSIDE PHOSPHORYLASE"/>
    <property type="match status" value="1"/>
</dbReference>
<dbReference type="eggNOG" id="COG3123">
    <property type="taxonomic scope" value="Bacteria"/>
</dbReference>
<comment type="catalytic activity">
    <reaction evidence="3">
        <text>guanosine + phosphate = alpha-D-ribose 1-phosphate + guanine</text>
        <dbReference type="Rhea" id="RHEA:13233"/>
        <dbReference type="ChEBI" id="CHEBI:16235"/>
        <dbReference type="ChEBI" id="CHEBI:16750"/>
        <dbReference type="ChEBI" id="CHEBI:43474"/>
        <dbReference type="ChEBI" id="CHEBI:57720"/>
        <dbReference type="EC" id="2.4.2.1"/>
    </reaction>
</comment>
<comment type="catalytic activity">
    <reaction evidence="3">
        <text>uridine + phosphate = alpha-D-ribose 1-phosphate + uracil</text>
        <dbReference type="Rhea" id="RHEA:24388"/>
        <dbReference type="ChEBI" id="CHEBI:16704"/>
        <dbReference type="ChEBI" id="CHEBI:17568"/>
        <dbReference type="ChEBI" id="CHEBI:43474"/>
        <dbReference type="ChEBI" id="CHEBI:57720"/>
        <dbReference type="EC" id="2.4.2.2"/>
    </reaction>
</comment>
<evidence type="ECO:0000256" key="1">
    <source>
        <dbReference type="ARBA" id="ARBA00022676"/>
    </source>
</evidence>
<dbReference type="InterPro" id="IPR009664">
    <property type="entry name" value="Ppnp"/>
</dbReference>
<sequence>MTAPLCLGILSNLFPTHQVTRMFKVNEYFDGTVKSIAFDMADGPATIGVMAPGEYEFGTAQLEVMHVVAGSLDVKLPGSDSFETFAAGTRFTVPANSKFQLKVATDTAYLCEYR</sequence>
<comment type="catalytic activity">
    <reaction evidence="3">
        <text>a purine D-ribonucleoside + phosphate = a purine nucleobase + alpha-D-ribose 1-phosphate</text>
        <dbReference type="Rhea" id="RHEA:19805"/>
        <dbReference type="ChEBI" id="CHEBI:26386"/>
        <dbReference type="ChEBI" id="CHEBI:43474"/>
        <dbReference type="ChEBI" id="CHEBI:57720"/>
        <dbReference type="ChEBI" id="CHEBI:142355"/>
        <dbReference type="EC" id="2.4.2.1"/>
    </reaction>
</comment>
<comment type="catalytic activity">
    <reaction evidence="3">
        <text>thymidine + phosphate = 2-deoxy-alpha-D-ribose 1-phosphate + thymine</text>
        <dbReference type="Rhea" id="RHEA:16037"/>
        <dbReference type="ChEBI" id="CHEBI:17748"/>
        <dbReference type="ChEBI" id="CHEBI:17821"/>
        <dbReference type="ChEBI" id="CHEBI:43474"/>
        <dbReference type="ChEBI" id="CHEBI:57259"/>
        <dbReference type="EC" id="2.4.2.2"/>
    </reaction>
</comment>
<proteinExistence type="inferred from homology"/>
<protein>
    <recommendedName>
        <fullName evidence="3">Pyrimidine/purine nucleoside phosphorylase</fullName>
        <ecNumber evidence="3">2.4.2.1</ecNumber>
        <ecNumber evidence="3">2.4.2.2</ecNumber>
    </recommendedName>
    <alternativeName>
        <fullName evidence="3">Adenosine phosphorylase</fullName>
    </alternativeName>
    <alternativeName>
        <fullName evidence="3">Cytidine phosphorylase</fullName>
    </alternativeName>
    <alternativeName>
        <fullName evidence="3">Guanosine phosphorylase</fullName>
    </alternativeName>
    <alternativeName>
        <fullName evidence="3">Inosine phosphorylase</fullName>
    </alternativeName>
    <alternativeName>
        <fullName evidence="3">Thymidine phosphorylase</fullName>
    </alternativeName>
    <alternativeName>
        <fullName evidence="3">Uridine phosphorylase</fullName>
    </alternativeName>
    <alternativeName>
        <fullName evidence="3">Xanthosine phosphorylase</fullName>
    </alternativeName>
</protein>
<reference evidence="4 5" key="1">
    <citation type="submission" date="2014-07" db="EMBL/GenBank/DDBJ databases">
        <authorList>
            <person name="Urmite Genomes Urmite Genomes"/>
        </authorList>
    </citation>
    <scope>NUCLEOTIDE SEQUENCE [LARGE SCALE GENOMIC DNA]</scope>
    <source>
        <strain evidence="4 5">20_BN</strain>
    </source>
</reference>
<gene>
    <name evidence="3" type="primary">ppnP</name>
    <name evidence="4" type="ORF">BN1079_00352</name>
</gene>
<dbReference type="EC" id="2.4.2.1" evidence="3"/>
<dbReference type="EMBL" id="CCSF01000001">
    <property type="protein sequence ID" value="CDZ93072.1"/>
    <property type="molecule type" value="Genomic_DNA"/>
</dbReference>
<evidence type="ECO:0000313" key="5">
    <source>
        <dbReference type="Proteomes" id="UP000053902"/>
    </source>
</evidence>
<dbReference type="GO" id="GO:0004731">
    <property type="term" value="F:purine-nucleoside phosphorylase activity"/>
    <property type="evidence" value="ECO:0007669"/>
    <property type="project" value="UniProtKB-UniRule"/>
</dbReference>
<dbReference type="InterPro" id="IPR011051">
    <property type="entry name" value="RmlC_Cupin_sf"/>
</dbReference>